<evidence type="ECO:0000259" key="1">
    <source>
        <dbReference type="Pfam" id="PF00155"/>
    </source>
</evidence>
<dbReference type="Gene3D" id="3.40.640.10">
    <property type="entry name" value="Type I PLP-dependent aspartate aminotransferase-like (Major domain)"/>
    <property type="match status" value="1"/>
</dbReference>
<dbReference type="InterPro" id="IPR004839">
    <property type="entry name" value="Aminotransferase_I/II_large"/>
</dbReference>
<accession>A0AAU7D1Y1</accession>
<dbReference type="GO" id="GO:0030170">
    <property type="term" value="F:pyridoxal phosphate binding"/>
    <property type="evidence" value="ECO:0007669"/>
    <property type="project" value="InterPro"/>
</dbReference>
<dbReference type="CDD" id="cd00609">
    <property type="entry name" value="AAT_like"/>
    <property type="match status" value="1"/>
</dbReference>
<organism evidence="2">
    <name type="scientific">Edaphobacter paludis</name>
    <dbReference type="NCBI Taxonomy" id="3035702"/>
    <lineage>
        <taxon>Bacteria</taxon>
        <taxon>Pseudomonadati</taxon>
        <taxon>Acidobacteriota</taxon>
        <taxon>Terriglobia</taxon>
        <taxon>Terriglobales</taxon>
        <taxon>Acidobacteriaceae</taxon>
        <taxon>Edaphobacter</taxon>
    </lineage>
</organism>
<keyword evidence="2" id="KW-0032">Aminotransferase</keyword>
<evidence type="ECO:0000313" key="2">
    <source>
        <dbReference type="EMBL" id="XBH11753.1"/>
    </source>
</evidence>
<reference evidence="2" key="1">
    <citation type="submission" date="2023-03" db="EMBL/GenBank/DDBJ databases">
        <title>Edaphobacter sp.</title>
        <authorList>
            <person name="Huber K.J."/>
            <person name="Papendorf J."/>
            <person name="Pilke C."/>
            <person name="Bunk B."/>
            <person name="Sproeer C."/>
            <person name="Pester M."/>
        </authorList>
    </citation>
    <scope>NUCLEOTIDE SEQUENCE</scope>
    <source>
        <strain evidence="2">DSM 109919</strain>
        <strain evidence="3">DSM 109920</strain>
    </source>
</reference>
<keyword evidence="2" id="KW-0808">Transferase</keyword>
<accession>A0AAU7DDG5</accession>
<dbReference type="PANTHER" id="PTHR46577:SF1">
    <property type="entry name" value="HTH-TYPE TRANSCRIPTIONAL REGULATORY PROTEIN GABR"/>
    <property type="match status" value="1"/>
</dbReference>
<dbReference type="GO" id="GO:0008483">
    <property type="term" value="F:transaminase activity"/>
    <property type="evidence" value="ECO:0007669"/>
    <property type="project" value="UniProtKB-KW"/>
</dbReference>
<sequence>MSKRGNLTADNISPLPASRSVGKAFRAYEPAIDLFPVDLWSRIAGRVVRRAPRSLYGQGDAHGYAPLRKAIAEYVGSARSVRCEPDQVIITAGAQQALDLVARLLLDPGDVVLMEDPGYPGAVSAFKAGGGRVVPVPVDEQGIKIATVPRHHQKAQLIYTTPANQFPLGITMSLPRRLQLLNWAIDKGAWIVEDEFDAEYRYFGRPVPALQSLDRSGTVIYVGTFTKMLFNSLRLGFLVLPQRLVEAFASARFLIDRHSPTLEQAILAEFILDGHFGHHIRRMRQIYSERVSVLVEAAKNRLSGRLNVDLAPSGMRTIGWLQGAELDQTVAGRARAQGLEIAALSQFAIRSHQPNGLMLGFAGCTPDELRRGVDVLASVLN</sequence>
<proteinExistence type="predicted"/>
<gene>
    <name evidence="2" type="ORF">P4G45_08100</name>
    <name evidence="3" type="ORF">P8936_08570</name>
</gene>
<dbReference type="InterPro" id="IPR015424">
    <property type="entry name" value="PyrdxlP-dep_Trfase"/>
</dbReference>
<dbReference type="Pfam" id="PF00155">
    <property type="entry name" value="Aminotran_1_2"/>
    <property type="match status" value="1"/>
</dbReference>
<dbReference type="KEGG" id="epl:P4G45_08100"/>
<dbReference type="InterPro" id="IPR015421">
    <property type="entry name" value="PyrdxlP-dep_Trfase_major"/>
</dbReference>
<dbReference type="AlphaFoldDB" id="A0AAU7D1Y1"/>
<dbReference type="InterPro" id="IPR051446">
    <property type="entry name" value="HTH_trans_reg/aminotransferase"/>
</dbReference>
<dbReference type="RefSeq" id="WP_348269236.1">
    <property type="nucleotide sequence ID" value="NZ_CP121194.1"/>
</dbReference>
<dbReference type="EMBL" id="CP121194">
    <property type="protein sequence ID" value="XBH11753.1"/>
    <property type="molecule type" value="Genomic_DNA"/>
</dbReference>
<dbReference type="EMBL" id="CP121195">
    <property type="protein sequence ID" value="XBH15288.1"/>
    <property type="molecule type" value="Genomic_DNA"/>
</dbReference>
<dbReference type="PANTHER" id="PTHR46577">
    <property type="entry name" value="HTH-TYPE TRANSCRIPTIONAL REGULATORY PROTEIN GABR"/>
    <property type="match status" value="1"/>
</dbReference>
<evidence type="ECO:0000313" key="3">
    <source>
        <dbReference type="EMBL" id="XBH15288.1"/>
    </source>
</evidence>
<feature type="domain" description="Aminotransferase class I/classII large" evidence="1">
    <location>
        <begin position="53"/>
        <end position="375"/>
    </location>
</feature>
<name>A0AAU7D1Y1_9BACT</name>
<protein>
    <submittedName>
        <fullName evidence="2">PLP-dependent aminotransferase family protein</fullName>
    </submittedName>
</protein>
<dbReference type="SUPFAM" id="SSF53383">
    <property type="entry name" value="PLP-dependent transferases"/>
    <property type="match status" value="1"/>
</dbReference>